<reference evidence="3" key="1">
    <citation type="submission" date="2021-10" db="EMBL/GenBank/DDBJ databases">
        <title>Tropical sea cucumber genome reveals ecological adaptation and Cuvierian tubules defense mechanism.</title>
        <authorList>
            <person name="Chen T."/>
        </authorList>
    </citation>
    <scope>NUCLEOTIDE SEQUENCE</scope>
    <source>
        <strain evidence="3">Nanhai2018</strain>
        <tissue evidence="3">Muscle</tissue>
    </source>
</reference>
<dbReference type="PROSITE" id="PS50010">
    <property type="entry name" value="DH_2"/>
    <property type="match status" value="1"/>
</dbReference>
<dbReference type="Gene3D" id="1.20.1280.50">
    <property type="match status" value="1"/>
</dbReference>
<keyword evidence="4" id="KW-1185">Reference proteome</keyword>
<feature type="compositionally biased region" description="Basic and acidic residues" evidence="1">
    <location>
        <begin position="1"/>
        <end position="11"/>
    </location>
</feature>
<dbReference type="Pfam" id="PF12937">
    <property type="entry name" value="F-box-like"/>
    <property type="match status" value="1"/>
</dbReference>
<dbReference type="AlphaFoldDB" id="A0A9Q1BIJ4"/>
<dbReference type="SMART" id="SM00325">
    <property type="entry name" value="RhoGEF"/>
    <property type="match status" value="1"/>
</dbReference>
<name>A0A9Q1BIJ4_HOLLE</name>
<dbReference type="CDD" id="cd00160">
    <property type="entry name" value="RhoGEF"/>
    <property type="match status" value="1"/>
</dbReference>
<dbReference type="Gene3D" id="1.20.900.10">
    <property type="entry name" value="Dbl homology (DH) domain"/>
    <property type="match status" value="1"/>
</dbReference>
<gene>
    <name evidence="3" type="ORF">HOLleu_32187</name>
</gene>
<dbReference type="InterPro" id="IPR036047">
    <property type="entry name" value="F-box-like_dom_sf"/>
</dbReference>
<dbReference type="Proteomes" id="UP001152320">
    <property type="component" value="Chromosome 16"/>
</dbReference>
<protein>
    <submittedName>
        <fullName evidence="3">Epithelial cell-transforming sequence 2 oncogene-like</fullName>
    </submittedName>
</protein>
<evidence type="ECO:0000256" key="1">
    <source>
        <dbReference type="SAM" id="MobiDB-lite"/>
    </source>
</evidence>
<dbReference type="SUPFAM" id="SSF48065">
    <property type="entry name" value="DBL homology domain (DH-domain)"/>
    <property type="match status" value="1"/>
</dbReference>
<dbReference type="InterPro" id="IPR000219">
    <property type="entry name" value="DH_dom"/>
</dbReference>
<dbReference type="Pfam" id="PF14252">
    <property type="entry name" value="DUF4347"/>
    <property type="match status" value="1"/>
</dbReference>
<evidence type="ECO:0000313" key="4">
    <source>
        <dbReference type="Proteomes" id="UP001152320"/>
    </source>
</evidence>
<dbReference type="Gene3D" id="2.30.29.30">
    <property type="entry name" value="Pleckstrin-homology domain (PH domain)/Phosphotyrosine-binding domain (PTB)"/>
    <property type="match status" value="1"/>
</dbReference>
<dbReference type="InterPro" id="IPR052805">
    <property type="entry name" value="GEF_Ubiquitin-Prot_Reg"/>
</dbReference>
<dbReference type="PANTHER" id="PTHR46857:SF1">
    <property type="entry name" value="EPITHELIAL CELL-TRANSFORMING SEQUENCE 2 ONCOGENE-LIKE"/>
    <property type="match status" value="1"/>
</dbReference>
<dbReference type="OrthoDB" id="660555at2759"/>
<dbReference type="InterPro" id="IPR001810">
    <property type="entry name" value="F-box_dom"/>
</dbReference>
<evidence type="ECO:0000313" key="3">
    <source>
        <dbReference type="EMBL" id="KAJ8027137.1"/>
    </source>
</evidence>
<proteinExistence type="predicted"/>
<dbReference type="SUPFAM" id="SSF50729">
    <property type="entry name" value="PH domain-like"/>
    <property type="match status" value="1"/>
</dbReference>
<organism evidence="3 4">
    <name type="scientific">Holothuria leucospilota</name>
    <name type="common">Black long sea cucumber</name>
    <name type="synonym">Mertensiothuria leucospilota</name>
    <dbReference type="NCBI Taxonomy" id="206669"/>
    <lineage>
        <taxon>Eukaryota</taxon>
        <taxon>Metazoa</taxon>
        <taxon>Echinodermata</taxon>
        <taxon>Eleutherozoa</taxon>
        <taxon>Echinozoa</taxon>
        <taxon>Holothuroidea</taxon>
        <taxon>Aspidochirotacea</taxon>
        <taxon>Aspidochirotida</taxon>
        <taxon>Holothuriidae</taxon>
        <taxon>Holothuria</taxon>
    </lineage>
</organism>
<dbReference type="InterPro" id="IPR035899">
    <property type="entry name" value="DBL_dom_sf"/>
</dbReference>
<feature type="domain" description="DH" evidence="2">
    <location>
        <begin position="766"/>
        <end position="954"/>
    </location>
</feature>
<accession>A0A9Q1BIJ4</accession>
<comment type="caution">
    <text evidence="3">The sequence shown here is derived from an EMBL/GenBank/DDBJ whole genome shotgun (WGS) entry which is preliminary data.</text>
</comment>
<sequence>MAANHQRDRKSPSQPQPGIPATTHSSSQSVQPLKNKKTAHVAPLQSSTLVPFQSTMLQTKHSTWTPVLHKPSNEQLYVERRDLIGHWFDMWTDLQRKRFLRYILGRCKRNQINFLHKFFNDNIPVTHADFTKYLPRFLSLYIFSFLDPRSLSRAGMVCWHWKFLTEQDTLWMPKCIRQGWFLPYTPKVNEYGSWKLHYIKCLQSLDVAHPKDKTDLYGRQSDGSRFLSEEELEKKRRALELKNADKKATMVWRERPPWLDPDPKPGDLIQSQNLLIASANPKIDPTRVRGHLRSFTEPSGRHIEYGLDASGRKLHHRSTTEGEQMLGSDQKKLSSVVAEEAFEDRGDAVEQPWPSPQRSTSVYRRKDLSGGGGDYTISRSSGTFSPPAGSKVHPKAQDIRAVLISSNVPAYEILCASIKPYVTCLCYDYDSTTMEALQEQVEDALTGVRAKSVAIITRGLDEVNLVKNVSLSNKSLEKPELKQFFEILSTLMVTASEGAHLDIFAPLAATERGSALETDLSRLTGVQVTSPDVIGNDPFMHVCSGVWSSNPEKDVLPPFLYFEENKLRLWQVEALRTQEAIRVCRENMERFYQNKMGSRLARVTGEAVLESLQEEKEDVADKLIPALKKAVEALSEEEKESVDPVEFVSEYLANLKGKLPSTSIKSADKMGRGQKEMTSNLWEKDFKAETQEARLSETNSAAEEIEEESIADDLELGSDFGQSEKLMKFTSTKPHKPMGTTASMKPQGLGTYNKRKMDEEILEPMDRKSSFSQIVRSEKDFVNVLDILHDVFMKKLQSALNSNKAITSLPNIDLMFSDANVLRNVHRPFLEELESRLTEWNSQQCVGDCFIKLQSKLKAYTNFHNNYPVILSTIDKCREQEPSFRAFLKRHNRTPETRMSTLQELFLILSCRIQDYIRLLTHQEHCTPVDHADRADLSSAIRTFQDLQERIDQNRRRGETERSLKLLQKKILGCPNLLEANRHLIREEHVAQLRQEAINISTVPFQQIQNLCLFLFNDALMVTVECKQHIPYTREVCTIFKFQAAVSLTKLRVEDVPDSRYASNVFLLKTPKRQWLCSLPTYSTKLSWITILEETIHAAMDVD</sequence>
<evidence type="ECO:0000259" key="2">
    <source>
        <dbReference type="PROSITE" id="PS50010"/>
    </source>
</evidence>
<dbReference type="InterPro" id="IPR011993">
    <property type="entry name" value="PH-like_dom_sf"/>
</dbReference>
<dbReference type="SUPFAM" id="SSF81383">
    <property type="entry name" value="F-box domain"/>
    <property type="match status" value="1"/>
</dbReference>
<dbReference type="InterPro" id="IPR025592">
    <property type="entry name" value="DUF4347"/>
</dbReference>
<dbReference type="EMBL" id="JAIZAY010000016">
    <property type="protein sequence ID" value="KAJ8027137.1"/>
    <property type="molecule type" value="Genomic_DNA"/>
</dbReference>
<feature type="region of interest" description="Disordered" evidence="1">
    <location>
        <begin position="731"/>
        <end position="750"/>
    </location>
</feature>
<dbReference type="PANTHER" id="PTHR46857">
    <property type="entry name" value="EPITHELIAL CELL-TRANSFORMING SEQUENCE 2 ONCOGENE-LIKE"/>
    <property type="match status" value="1"/>
</dbReference>
<feature type="region of interest" description="Disordered" evidence="1">
    <location>
        <begin position="314"/>
        <end position="333"/>
    </location>
</feature>
<dbReference type="GO" id="GO:0005085">
    <property type="term" value="F:guanyl-nucleotide exchange factor activity"/>
    <property type="evidence" value="ECO:0007669"/>
    <property type="project" value="InterPro"/>
</dbReference>
<feature type="region of interest" description="Disordered" evidence="1">
    <location>
        <begin position="343"/>
        <end position="391"/>
    </location>
</feature>
<feature type="region of interest" description="Disordered" evidence="1">
    <location>
        <begin position="1"/>
        <end position="38"/>
    </location>
</feature>
<dbReference type="Pfam" id="PF00621">
    <property type="entry name" value="RhoGEF"/>
    <property type="match status" value="1"/>
</dbReference>
<feature type="compositionally biased region" description="Polar residues" evidence="1">
    <location>
        <begin position="22"/>
        <end position="32"/>
    </location>
</feature>
<dbReference type="CDD" id="cd22173">
    <property type="entry name" value="F-box_ECT2L"/>
    <property type="match status" value="1"/>
</dbReference>